<evidence type="ECO:0000256" key="6">
    <source>
        <dbReference type="ARBA" id="ARBA00022946"/>
    </source>
</evidence>
<dbReference type="Pfam" id="PF00441">
    <property type="entry name" value="Acyl-CoA_dh_1"/>
    <property type="match status" value="1"/>
</dbReference>
<dbReference type="InterPro" id="IPR036250">
    <property type="entry name" value="AcylCo_DH-like_C"/>
</dbReference>
<evidence type="ECO:0000256" key="3">
    <source>
        <dbReference type="ARBA" id="ARBA00009347"/>
    </source>
</evidence>
<evidence type="ECO:0000256" key="7">
    <source>
        <dbReference type="ARBA" id="ARBA00023002"/>
    </source>
</evidence>
<comment type="similarity">
    <text evidence="3 9">Belongs to the acyl-CoA dehydrogenase family.</text>
</comment>
<evidence type="ECO:0000259" key="11">
    <source>
        <dbReference type="Pfam" id="PF02770"/>
    </source>
</evidence>
<dbReference type="Gene3D" id="2.40.110.10">
    <property type="entry name" value="Butyryl-CoA Dehydrogenase, subunit A, domain 2"/>
    <property type="match status" value="1"/>
</dbReference>
<dbReference type="InterPro" id="IPR046373">
    <property type="entry name" value="Acyl-CoA_Oxase/DH_mid-dom_sf"/>
</dbReference>
<keyword evidence="4 9" id="KW-0285">Flavoprotein</keyword>
<dbReference type="Pfam" id="PF02770">
    <property type="entry name" value="Acyl-CoA_dh_M"/>
    <property type="match status" value="1"/>
</dbReference>
<dbReference type="GO" id="GO:0005739">
    <property type="term" value="C:mitochondrion"/>
    <property type="evidence" value="ECO:0007669"/>
    <property type="project" value="UniProtKB-SubCell"/>
</dbReference>
<gene>
    <name evidence="15" type="primary">LOC106743092</name>
</gene>
<dbReference type="Proteomes" id="UP000515204">
    <property type="component" value="Unplaced"/>
</dbReference>
<dbReference type="GO" id="GO:0003995">
    <property type="term" value="F:acyl-CoA dehydrogenase activity"/>
    <property type="evidence" value="ECO:0007669"/>
    <property type="project" value="TreeGrafter"/>
</dbReference>
<dbReference type="RefSeq" id="XP_014472113.1">
    <property type="nucleotide sequence ID" value="XM_014616627.1"/>
</dbReference>
<feature type="domain" description="Acyl-CoA dehydrogenase/oxidase C-terminal" evidence="10">
    <location>
        <begin position="306"/>
        <end position="435"/>
    </location>
</feature>
<dbReference type="PANTHER" id="PTHR43884:SF9">
    <property type="entry name" value="COMPLEX I ASSEMBLY FACTOR ACAD9, MITOCHONDRIAL"/>
    <property type="match status" value="1"/>
</dbReference>
<dbReference type="InterPro" id="IPR009075">
    <property type="entry name" value="AcylCo_DH/oxidase_C"/>
</dbReference>
<keyword evidence="6" id="KW-0809">Transit peptide</keyword>
<dbReference type="InterPro" id="IPR009100">
    <property type="entry name" value="AcylCoA_DH/oxidase_NM_dom_sf"/>
</dbReference>
<keyword evidence="5 9" id="KW-0274">FAD</keyword>
<evidence type="ECO:0000259" key="10">
    <source>
        <dbReference type="Pfam" id="PF00441"/>
    </source>
</evidence>
<accession>A0A6P3X1D6</accession>
<dbReference type="InterPro" id="IPR049448">
    <property type="entry name" value="ACAD9/ACADV-like_C"/>
</dbReference>
<feature type="domain" description="Acyl-CoA oxidase/dehydrogenase middle" evidence="11">
    <location>
        <begin position="195"/>
        <end position="287"/>
    </location>
</feature>
<evidence type="ECO:0000256" key="2">
    <source>
        <dbReference type="ARBA" id="ARBA00004173"/>
    </source>
</evidence>
<dbReference type="SUPFAM" id="SSF47203">
    <property type="entry name" value="Acyl-CoA dehydrogenase C-terminal domain-like"/>
    <property type="match status" value="1"/>
</dbReference>
<feature type="domain" description="Acyl-CoA dehydrogenase/oxidase N-terminal" evidence="12">
    <location>
        <begin position="103"/>
        <end position="185"/>
    </location>
</feature>
<dbReference type="SUPFAM" id="SSF56645">
    <property type="entry name" value="Acyl-CoA dehydrogenase NM domain-like"/>
    <property type="match status" value="1"/>
</dbReference>
<sequence length="624" mass="70820">MLARRLLCRRQLWQASCCQAAVRCTQSAASQLPEMSNFETRLPEVKKKEPQRQPFVKNLFLGVFDHEFVYYPEPQTKKRHQHFFEWLKPVESYMAECSANPAGIRRDEVIAHLRDLDVFRAQVSVAHLGLGLTHTELTKLLEVLSILPWMGSYFVKNYMMPIQLIDALASDAQKANYMPRIASGEIVPTVCFTEAVGFNTQNLKTRATLSGDSWLLNGEKRFVANGRDANLYLVFAQSGVGMVRDSSNKDLSVFLVENNSEGITLRDDDTLVGQQGSSVNTVSFNDVKVPRENLIGEVGCALDVLIESMAPGNRHTAAQAIGILRMFMKVLVTHVLQRKHIDRNLYEFEAVQEVVGKIATRLYGMESVLYMTTGMIDSFDKQDCMIEKAMAEAYCANECAACVYEGLQIIGAQSYLREKPYIKFLEDALSYTLYDSYNVDSNIYISLLGLQHTGKHMFKHVHKLRNPLTYPKFLISWVFGKEFKLRLHIAEHMHPSLQRSADTLDDCITKLAHASIALLERHGLSISEQQMELRKLSELATTTFTLVAVLSRVSRSYCIGLRNAEQDRHVANSFASLSLDRVAVLANEIMSEGWQTNDRLYKNVAELMYSKKEYFAEHPLNRSY</sequence>
<dbReference type="Pfam" id="PF21343">
    <property type="entry name" value="ACAD9-ACADV_C"/>
    <property type="match status" value="1"/>
</dbReference>
<name>A0A6P3X1D6_DINQU</name>
<feature type="domain" description="ACAD9/ACADV-like C-terminal" evidence="13">
    <location>
        <begin position="495"/>
        <end position="613"/>
    </location>
</feature>
<keyword evidence="14" id="KW-1185">Reference proteome</keyword>
<dbReference type="KEGG" id="dqu:106743092"/>
<evidence type="ECO:0000256" key="5">
    <source>
        <dbReference type="ARBA" id="ARBA00022827"/>
    </source>
</evidence>
<comment type="subcellular location">
    <subcellularLocation>
        <location evidence="2">Mitochondrion</location>
    </subcellularLocation>
</comment>
<evidence type="ECO:0000313" key="14">
    <source>
        <dbReference type="Proteomes" id="UP000515204"/>
    </source>
</evidence>
<keyword evidence="8" id="KW-0496">Mitochondrion</keyword>
<dbReference type="Gene3D" id="1.10.540.10">
    <property type="entry name" value="Acyl-CoA dehydrogenase/oxidase, N-terminal domain"/>
    <property type="match status" value="1"/>
</dbReference>
<comment type="cofactor">
    <cofactor evidence="1 9">
        <name>FAD</name>
        <dbReference type="ChEBI" id="CHEBI:57692"/>
    </cofactor>
</comment>
<proteinExistence type="inferred from homology"/>
<dbReference type="Gene3D" id="1.20.140.10">
    <property type="entry name" value="Butyryl-CoA Dehydrogenase, subunit A, domain 3"/>
    <property type="match status" value="2"/>
</dbReference>
<keyword evidence="7 9" id="KW-0560">Oxidoreductase</keyword>
<dbReference type="GeneID" id="106743092"/>
<dbReference type="PANTHER" id="PTHR43884">
    <property type="entry name" value="ACYL-COA DEHYDROGENASE"/>
    <property type="match status" value="1"/>
</dbReference>
<organism evidence="14 15">
    <name type="scientific">Dinoponera quadriceps</name>
    <name type="common">South American ant</name>
    <dbReference type="NCBI Taxonomy" id="609295"/>
    <lineage>
        <taxon>Eukaryota</taxon>
        <taxon>Metazoa</taxon>
        <taxon>Ecdysozoa</taxon>
        <taxon>Arthropoda</taxon>
        <taxon>Hexapoda</taxon>
        <taxon>Insecta</taxon>
        <taxon>Pterygota</taxon>
        <taxon>Neoptera</taxon>
        <taxon>Endopterygota</taxon>
        <taxon>Hymenoptera</taxon>
        <taxon>Apocrita</taxon>
        <taxon>Aculeata</taxon>
        <taxon>Formicoidea</taxon>
        <taxon>Formicidae</taxon>
        <taxon>Ponerinae</taxon>
        <taxon>Ponerini</taxon>
        <taxon>Dinoponera</taxon>
    </lineage>
</organism>
<dbReference type="GO" id="GO:0006631">
    <property type="term" value="P:fatty acid metabolic process"/>
    <property type="evidence" value="ECO:0007669"/>
    <property type="project" value="UniProtKB-ARBA"/>
</dbReference>
<evidence type="ECO:0000259" key="12">
    <source>
        <dbReference type="Pfam" id="PF02771"/>
    </source>
</evidence>
<evidence type="ECO:0000256" key="1">
    <source>
        <dbReference type="ARBA" id="ARBA00001974"/>
    </source>
</evidence>
<dbReference type="GO" id="GO:0050660">
    <property type="term" value="F:flavin adenine dinucleotide binding"/>
    <property type="evidence" value="ECO:0007669"/>
    <property type="project" value="InterPro"/>
</dbReference>
<dbReference type="Pfam" id="PF02771">
    <property type="entry name" value="Acyl-CoA_dh_N"/>
    <property type="match status" value="1"/>
</dbReference>
<evidence type="ECO:0000256" key="4">
    <source>
        <dbReference type="ARBA" id="ARBA00022630"/>
    </source>
</evidence>
<evidence type="ECO:0000313" key="15">
    <source>
        <dbReference type="RefSeq" id="XP_014472113.1"/>
    </source>
</evidence>
<dbReference type="AlphaFoldDB" id="A0A6P3X1D6"/>
<dbReference type="InterPro" id="IPR013786">
    <property type="entry name" value="AcylCoA_DH/ox_N"/>
</dbReference>
<dbReference type="CDD" id="cd00567">
    <property type="entry name" value="ACAD"/>
    <property type="match status" value="1"/>
</dbReference>
<dbReference type="InterPro" id="IPR037069">
    <property type="entry name" value="AcylCoA_DH/ox_N_sf"/>
</dbReference>
<evidence type="ECO:0000259" key="13">
    <source>
        <dbReference type="Pfam" id="PF21343"/>
    </source>
</evidence>
<evidence type="ECO:0000256" key="9">
    <source>
        <dbReference type="RuleBase" id="RU362125"/>
    </source>
</evidence>
<protein>
    <submittedName>
        <fullName evidence="15">Acyl-CoA dehydrogenase family member 9, mitochondrial</fullName>
    </submittedName>
</protein>
<evidence type="ECO:0000256" key="8">
    <source>
        <dbReference type="ARBA" id="ARBA00023128"/>
    </source>
</evidence>
<dbReference type="InterPro" id="IPR006091">
    <property type="entry name" value="Acyl-CoA_Oxase/DH_mid-dom"/>
</dbReference>
<dbReference type="OrthoDB" id="354at2759"/>
<reference evidence="15" key="1">
    <citation type="submission" date="2025-08" db="UniProtKB">
        <authorList>
            <consortium name="RefSeq"/>
        </authorList>
    </citation>
    <scope>IDENTIFICATION</scope>
</reference>